<keyword evidence="1" id="KW-0175">Coiled coil</keyword>
<evidence type="ECO:0000313" key="3">
    <source>
        <dbReference type="EMBL" id="QLD12255.1"/>
    </source>
</evidence>
<gene>
    <name evidence="3" type="ORF">HW566_11010</name>
</gene>
<sequence length="238" mass="23896">MTESSLPAAGWYPAAHADGQPRYWDGSAWTDADSATVPVVVQRESSGSDAAPSFLQRPMMRRTGLIATASALVVGLLLGGGVGGSSAQSEVAALEDQVAALEIDLAGAEGVASENDAALADARADLEDALADLATASEALTTATTQMTEMETAATASQSELDARAARIADLEGQLSVRAAPAPAPAAPAPAAPAPAAPVSAWYDNCTAVRNAGAAPIRVGDPGYAKHLDRDGDGIGCE</sequence>
<name>A0A7D5IZU6_9MICO</name>
<evidence type="ECO:0000256" key="1">
    <source>
        <dbReference type="SAM" id="Coils"/>
    </source>
</evidence>
<dbReference type="Proteomes" id="UP000509638">
    <property type="component" value="Chromosome"/>
</dbReference>
<dbReference type="SMART" id="SM00894">
    <property type="entry name" value="Excalibur"/>
    <property type="match status" value="1"/>
</dbReference>
<evidence type="ECO:0000259" key="2">
    <source>
        <dbReference type="SMART" id="SM00894"/>
    </source>
</evidence>
<dbReference type="InterPro" id="IPR008613">
    <property type="entry name" value="Excalibur_Ca-bd_domain"/>
</dbReference>
<dbReference type="SUPFAM" id="SSF161270">
    <property type="entry name" value="PspA lactotransferrin-binding region"/>
    <property type="match status" value="1"/>
</dbReference>
<evidence type="ECO:0000313" key="4">
    <source>
        <dbReference type="Proteomes" id="UP000509638"/>
    </source>
</evidence>
<feature type="domain" description="Excalibur calcium-binding" evidence="2">
    <location>
        <begin position="202"/>
        <end position="238"/>
    </location>
</feature>
<dbReference type="Pfam" id="PF10708">
    <property type="entry name" value="DUF2510"/>
    <property type="match status" value="1"/>
</dbReference>
<dbReference type="AlphaFoldDB" id="A0A7D5IZU6"/>
<dbReference type="RefSeq" id="WP_178012852.1">
    <property type="nucleotide sequence ID" value="NZ_CP058316.1"/>
</dbReference>
<feature type="coiled-coil region" evidence="1">
    <location>
        <begin position="84"/>
        <end position="139"/>
    </location>
</feature>
<dbReference type="Pfam" id="PF05901">
    <property type="entry name" value="Excalibur"/>
    <property type="match status" value="1"/>
</dbReference>
<dbReference type="EMBL" id="CP058316">
    <property type="protein sequence ID" value="QLD12255.1"/>
    <property type="molecule type" value="Genomic_DNA"/>
</dbReference>
<protein>
    <submittedName>
        <fullName evidence="3">Excalibur calcium-binding domain-containing protein</fullName>
    </submittedName>
</protein>
<reference evidence="3 4" key="1">
    <citation type="submission" date="2020-06" db="EMBL/GenBank/DDBJ databases">
        <authorList>
            <person name="Jo H."/>
        </authorList>
    </citation>
    <scope>NUCLEOTIDE SEQUENCE [LARGE SCALE GENOMIC DNA]</scope>
    <source>
        <strain evidence="3 4">I46</strain>
    </source>
</reference>
<dbReference type="InterPro" id="IPR018929">
    <property type="entry name" value="DUF2510"/>
</dbReference>
<proteinExistence type="predicted"/>
<organism evidence="3 4">
    <name type="scientific">Microbacterium oleivorans</name>
    <dbReference type="NCBI Taxonomy" id="273677"/>
    <lineage>
        <taxon>Bacteria</taxon>
        <taxon>Bacillati</taxon>
        <taxon>Actinomycetota</taxon>
        <taxon>Actinomycetes</taxon>
        <taxon>Micrococcales</taxon>
        <taxon>Microbacteriaceae</taxon>
        <taxon>Microbacterium</taxon>
    </lineage>
</organism>
<dbReference type="Gene3D" id="1.20.5.340">
    <property type="match status" value="1"/>
</dbReference>
<accession>A0A7D5IZU6</accession>